<dbReference type="SUPFAM" id="SSF74650">
    <property type="entry name" value="Galactose mutarotase-like"/>
    <property type="match status" value="1"/>
</dbReference>
<dbReference type="Proteomes" id="UP000245283">
    <property type="component" value="Unassembled WGS sequence"/>
</dbReference>
<dbReference type="OrthoDB" id="4739604at2"/>
<dbReference type="InterPro" id="IPR014718">
    <property type="entry name" value="GH-type_carb-bd"/>
</dbReference>
<dbReference type="GO" id="GO:0030246">
    <property type="term" value="F:carbohydrate binding"/>
    <property type="evidence" value="ECO:0007669"/>
    <property type="project" value="InterPro"/>
</dbReference>
<gene>
    <name evidence="1" type="ORF">DD236_06300</name>
</gene>
<organism evidence="1 2">
    <name type="scientific">Ancrocorticia populi</name>
    <dbReference type="NCBI Taxonomy" id="2175228"/>
    <lineage>
        <taxon>Bacteria</taxon>
        <taxon>Bacillati</taxon>
        <taxon>Actinomycetota</taxon>
        <taxon>Actinomycetes</taxon>
        <taxon>Actinomycetales</taxon>
        <taxon>Actinomycetaceae</taxon>
        <taxon>Ancrocorticia</taxon>
    </lineage>
</organism>
<protein>
    <submittedName>
        <fullName evidence="1">Aldose 1-epimerase</fullName>
    </submittedName>
</protein>
<keyword evidence="2" id="KW-1185">Reference proteome</keyword>
<proteinExistence type="predicted"/>
<dbReference type="AlphaFoldDB" id="A0A2V1K8D0"/>
<comment type="caution">
    <text evidence="1">The sequence shown here is derived from an EMBL/GenBank/DDBJ whole genome shotgun (WGS) entry which is preliminary data.</text>
</comment>
<dbReference type="Pfam" id="PF01263">
    <property type="entry name" value="Aldose_epim"/>
    <property type="match status" value="1"/>
</dbReference>
<accession>A0A2V1K8D0</accession>
<sequence>MANVTLIEEEKFDGQPAWRMTGPDGSTALIAARGATLLSWQPAKGIELIDGYRDSAELAAQDGKRSLVMVPWFGRIAGGAYSFGSHHLGADVDPDLGLHGGKAGSLEFVREGAGDALLLRGVLEPSSGYPWRLEISVVFSLEGGASGLEHLSVSISALNASQEDAPVSIGWHPYLKMPGLDGISNLSLTIPARGKILSDSQLIPLPGDAAIAGINAPARMDYLGHQKIDRTYTDLVPSEDGVVVSRLTDPASGREILLTQEPSEAPGLHVYTGEFLARDQRKSIALEPCSAMSDSFNRADSASAIRLAPGQERTLTLTLSYKR</sequence>
<dbReference type="Gene3D" id="2.70.98.10">
    <property type="match status" value="1"/>
</dbReference>
<reference evidence="2" key="1">
    <citation type="submission" date="2018-05" db="EMBL/GenBank/DDBJ databases">
        <authorList>
            <person name="Li Y."/>
        </authorList>
    </citation>
    <scope>NUCLEOTIDE SEQUENCE [LARGE SCALE GENOMIC DNA]</scope>
    <source>
        <strain evidence="2">sk1b4</strain>
    </source>
</reference>
<dbReference type="InterPro" id="IPR011013">
    <property type="entry name" value="Gal_mutarotase_sf_dom"/>
</dbReference>
<dbReference type="GO" id="GO:0005975">
    <property type="term" value="P:carbohydrate metabolic process"/>
    <property type="evidence" value="ECO:0007669"/>
    <property type="project" value="InterPro"/>
</dbReference>
<dbReference type="RefSeq" id="WP_109093539.1">
    <property type="nucleotide sequence ID" value="NZ_CAMELQ010000023.1"/>
</dbReference>
<dbReference type="CDD" id="cd01081">
    <property type="entry name" value="Aldose_epim"/>
    <property type="match status" value="1"/>
</dbReference>
<dbReference type="EMBL" id="QETB01000003">
    <property type="protein sequence ID" value="PWF26466.1"/>
    <property type="molecule type" value="Genomic_DNA"/>
</dbReference>
<dbReference type="GO" id="GO:0016853">
    <property type="term" value="F:isomerase activity"/>
    <property type="evidence" value="ECO:0007669"/>
    <property type="project" value="InterPro"/>
</dbReference>
<evidence type="ECO:0000313" key="1">
    <source>
        <dbReference type="EMBL" id="PWF26466.1"/>
    </source>
</evidence>
<evidence type="ECO:0000313" key="2">
    <source>
        <dbReference type="Proteomes" id="UP000245283"/>
    </source>
</evidence>
<dbReference type="InterPro" id="IPR008183">
    <property type="entry name" value="Aldose_1/G6P_1-epimerase"/>
</dbReference>
<name>A0A2V1K8D0_9ACTO</name>